<dbReference type="KEGG" id="mbr:MONBRDRAFT_25365"/>
<dbReference type="EMBL" id="CH991551">
    <property type="protein sequence ID" value="EDQ89183.1"/>
    <property type="molecule type" value="Genomic_DNA"/>
</dbReference>
<dbReference type="InterPro" id="IPR002110">
    <property type="entry name" value="Ankyrin_rpt"/>
</dbReference>
<evidence type="ECO:0000256" key="2">
    <source>
        <dbReference type="SAM" id="MobiDB-lite"/>
    </source>
</evidence>
<keyword evidence="4" id="KW-1185">Reference proteome</keyword>
<protein>
    <submittedName>
        <fullName evidence="3">Uncharacterized protein</fullName>
    </submittedName>
</protein>
<proteinExistence type="predicted"/>
<evidence type="ECO:0000313" key="3">
    <source>
        <dbReference type="EMBL" id="EDQ89183.1"/>
    </source>
</evidence>
<dbReference type="InterPro" id="IPR036770">
    <property type="entry name" value="Ankyrin_rpt-contain_sf"/>
</dbReference>
<dbReference type="RefSeq" id="XP_001745759.1">
    <property type="nucleotide sequence ID" value="XM_001745707.1"/>
</dbReference>
<dbReference type="Proteomes" id="UP000001357">
    <property type="component" value="Unassembled WGS sequence"/>
</dbReference>
<name>A9UZ73_MONBE</name>
<sequence length="429" mass="48546">MATHLLREDGKGDLTDRMVIETAIRTCMRQSARHPPGFNPDHDPKWRSAYKVTTCCHRPAFLYLKAGLVDTEFFPQAIPKPVDESSQDRLNDALFFFFLVTCRRTDEAIDLFRRLPKYDRVGISAELCCPRTGLPALHLAAITDQAPLIPMFLAHGATVDGLASGQTALDICAKHLALDAMVELLKHMNTCEDGALLGIMRALLILCQRSQRGWTEKTVRGIQKVVPMMLKNNDFLRKPLYISLVEACSVANHTMVHTLLNCTDQFLMGSYADALGAYLESLQVEYHYFNMSRRQNEPPLDPSVHIANLYRMFMLNQNFVFPSVRVLEPSVLKMANMVYLRCVMERLYFTNTYVKSSALQNVHENLEIIDLQRRSEKAQAAASASLAREQERVLHRHQARILADTAEDAPAQASKSKKKKKKKKAATHD</sequence>
<dbReference type="AlphaFoldDB" id="A9UZ73"/>
<accession>A9UZ73</accession>
<dbReference type="InParanoid" id="A9UZ73"/>
<reference evidence="3 4" key="1">
    <citation type="journal article" date="2008" name="Nature">
        <title>The genome of the choanoflagellate Monosiga brevicollis and the origin of metazoans.</title>
        <authorList>
            <consortium name="JGI Sequencing"/>
            <person name="King N."/>
            <person name="Westbrook M.J."/>
            <person name="Young S.L."/>
            <person name="Kuo A."/>
            <person name="Abedin M."/>
            <person name="Chapman J."/>
            <person name="Fairclough S."/>
            <person name="Hellsten U."/>
            <person name="Isogai Y."/>
            <person name="Letunic I."/>
            <person name="Marr M."/>
            <person name="Pincus D."/>
            <person name="Putnam N."/>
            <person name="Rokas A."/>
            <person name="Wright K.J."/>
            <person name="Zuzow R."/>
            <person name="Dirks W."/>
            <person name="Good M."/>
            <person name="Goodstein D."/>
            <person name="Lemons D."/>
            <person name="Li W."/>
            <person name="Lyons J.B."/>
            <person name="Morris A."/>
            <person name="Nichols S."/>
            <person name="Richter D.J."/>
            <person name="Salamov A."/>
            <person name="Bork P."/>
            <person name="Lim W.A."/>
            <person name="Manning G."/>
            <person name="Miller W.T."/>
            <person name="McGinnis W."/>
            <person name="Shapiro H."/>
            <person name="Tjian R."/>
            <person name="Grigoriev I.V."/>
            <person name="Rokhsar D."/>
        </authorList>
    </citation>
    <scope>NUCLEOTIDE SEQUENCE [LARGE SCALE GENOMIC DNA]</scope>
    <source>
        <strain evidence="4">MX1 / ATCC 50154</strain>
    </source>
</reference>
<organism evidence="3 4">
    <name type="scientific">Monosiga brevicollis</name>
    <name type="common">Choanoflagellate</name>
    <dbReference type="NCBI Taxonomy" id="81824"/>
    <lineage>
        <taxon>Eukaryota</taxon>
        <taxon>Choanoflagellata</taxon>
        <taxon>Craspedida</taxon>
        <taxon>Salpingoecidae</taxon>
        <taxon>Monosiga</taxon>
    </lineage>
</organism>
<evidence type="ECO:0000313" key="4">
    <source>
        <dbReference type="Proteomes" id="UP000001357"/>
    </source>
</evidence>
<dbReference type="SMART" id="SM00248">
    <property type="entry name" value="ANK"/>
    <property type="match status" value="2"/>
</dbReference>
<keyword evidence="1" id="KW-0040">ANK repeat</keyword>
<dbReference type="Gene3D" id="1.25.40.20">
    <property type="entry name" value="Ankyrin repeat-containing domain"/>
    <property type="match status" value="1"/>
</dbReference>
<feature type="compositionally biased region" description="Basic residues" evidence="2">
    <location>
        <begin position="415"/>
        <end position="429"/>
    </location>
</feature>
<gene>
    <name evidence="3" type="ORF">MONBRDRAFT_25365</name>
</gene>
<feature type="region of interest" description="Disordered" evidence="2">
    <location>
        <begin position="382"/>
        <end position="429"/>
    </location>
</feature>
<dbReference type="PROSITE" id="PS50088">
    <property type="entry name" value="ANK_REPEAT"/>
    <property type="match status" value="1"/>
</dbReference>
<feature type="repeat" description="ANK" evidence="1">
    <location>
        <begin position="132"/>
        <end position="164"/>
    </location>
</feature>
<dbReference type="GeneID" id="5891238"/>
<evidence type="ECO:0000256" key="1">
    <source>
        <dbReference type="PROSITE-ProRule" id="PRU00023"/>
    </source>
</evidence>